<proteinExistence type="predicted"/>
<dbReference type="AlphaFoldDB" id="A0AB34J470"/>
<protein>
    <submittedName>
        <fullName evidence="2">Uncharacterized protein</fullName>
    </submittedName>
</protein>
<evidence type="ECO:0000313" key="3">
    <source>
        <dbReference type="Proteomes" id="UP001515480"/>
    </source>
</evidence>
<comment type="caution">
    <text evidence="2">The sequence shown here is derived from an EMBL/GenBank/DDBJ whole genome shotgun (WGS) entry which is preliminary data.</text>
</comment>
<dbReference type="EMBL" id="JBGBPQ010000014">
    <property type="protein sequence ID" value="KAL1511296.1"/>
    <property type="molecule type" value="Genomic_DNA"/>
</dbReference>
<name>A0AB34J470_PRYPA</name>
<evidence type="ECO:0000256" key="1">
    <source>
        <dbReference type="SAM" id="MobiDB-lite"/>
    </source>
</evidence>
<feature type="compositionally biased region" description="Low complexity" evidence="1">
    <location>
        <begin position="44"/>
        <end position="66"/>
    </location>
</feature>
<evidence type="ECO:0000313" key="2">
    <source>
        <dbReference type="EMBL" id="KAL1511296.1"/>
    </source>
</evidence>
<keyword evidence="3" id="KW-1185">Reference proteome</keyword>
<accession>A0AB34J470</accession>
<feature type="region of interest" description="Disordered" evidence="1">
    <location>
        <begin position="44"/>
        <end position="74"/>
    </location>
</feature>
<sequence length="191" mass="19670">MPRSKKTASGRTAARESTRPISPKRAWWIVRRGSAAASCRAASTASGSMSKACSAPRAGSAASSPREWPPRPNVASTTTAAACAATIARTTSASSAGVCVPGGCTLGRKPVCCRVAGEMERRRPPYGAPSQPSACRTACSVAKVTQPTPLHLPVVGCVMRRASPTTSPAALKKRLRSSAVVSAGRYLMNTS</sequence>
<reference evidence="2 3" key="1">
    <citation type="journal article" date="2024" name="Science">
        <title>Giant polyketide synthase enzymes in the biosynthesis of giant marine polyether toxins.</title>
        <authorList>
            <person name="Fallon T.R."/>
            <person name="Shende V.V."/>
            <person name="Wierzbicki I.H."/>
            <person name="Pendleton A.L."/>
            <person name="Watervoot N.F."/>
            <person name="Auber R.P."/>
            <person name="Gonzalez D.J."/>
            <person name="Wisecaver J.H."/>
            <person name="Moore B.S."/>
        </authorList>
    </citation>
    <scope>NUCLEOTIDE SEQUENCE [LARGE SCALE GENOMIC DNA]</scope>
    <source>
        <strain evidence="2 3">12B1</strain>
    </source>
</reference>
<organism evidence="2 3">
    <name type="scientific">Prymnesium parvum</name>
    <name type="common">Toxic golden alga</name>
    <dbReference type="NCBI Taxonomy" id="97485"/>
    <lineage>
        <taxon>Eukaryota</taxon>
        <taxon>Haptista</taxon>
        <taxon>Haptophyta</taxon>
        <taxon>Prymnesiophyceae</taxon>
        <taxon>Prymnesiales</taxon>
        <taxon>Prymnesiaceae</taxon>
        <taxon>Prymnesium</taxon>
    </lineage>
</organism>
<dbReference type="Proteomes" id="UP001515480">
    <property type="component" value="Unassembled WGS sequence"/>
</dbReference>
<feature type="region of interest" description="Disordered" evidence="1">
    <location>
        <begin position="1"/>
        <end position="25"/>
    </location>
</feature>
<gene>
    <name evidence="2" type="ORF">AB1Y20_006101</name>
</gene>